<protein>
    <submittedName>
        <fullName evidence="6">LysR family transcriptional regulator</fullName>
    </submittedName>
</protein>
<gene>
    <name evidence="6" type="ORF">HKX39_05015</name>
</gene>
<dbReference type="GO" id="GO:0006351">
    <property type="term" value="P:DNA-templated transcription"/>
    <property type="evidence" value="ECO:0007669"/>
    <property type="project" value="TreeGrafter"/>
</dbReference>
<dbReference type="InterPro" id="IPR005119">
    <property type="entry name" value="LysR_subst-bd"/>
</dbReference>
<dbReference type="AlphaFoldDB" id="A0A849P700"/>
<keyword evidence="2" id="KW-0805">Transcription regulation</keyword>
<keyword evidence="4" id="KW-0804">Transcription</keyword>
<name>A0A849P700_9BURK</name>
<keyword evidence="3" id="KW-0238">DNA-binding</keyword>
<reference evidence="6 7" key="1">
    <citation type="submission" date="2020-05" db="EMBL/GenBank/DDBJ databases">
        <authorList>
            <person name="Niu N."/>
        </authorList>
    </citation>
    <scope>NUCLEOTIDE SEQUENCE [LARGE SCALE GENOMIC DNA]</scope>
    <source>
        <strain evidence="6 7">3340-03</strain>
    </source>
</reference>
<dbReference type="PANTHER" id="PTHR30537">
    <property type="entry name" value="HTH-TYPE TRANSCRIPTIONAL REGULATOR"/>
    <property type="match status" value="1"/>
</dbReference>
<evidence type="ECO:0000256" key="2">
    <source>
        <dbReference type="ARBA" id="ARBA00023015"/>
    </source>
</evidence>
<dbReference type="GO" id="GO:0003700">
    <property type="term" value="F:DNA-binding transcription factor activity"/>
    <property type="evidence" value="ECO:0007669"/>
    <property type="project" value="InterPro"/>
</dbReference>
<dbReference type="SUPFAM" id="SSF53850">
    <property type="entry name" value="Periplasmic binding protein-like II"/>
    <property type="match status" value="1"/>
</dbReference>
<dbReference type="FunFam" id="1.10.10.10:FF:000001">
    <property type="entry name" value="LysR family transcriptional regulator"/>
    <property type="match status" value="1"/>
</dbReference>
<dbReference type="InterPro" id="IPR058163">
    <property type="entry name" value="LysR-type_TF_proteobact-type"/>
</dbReference>
<dbReference type="PROSITE" id="PS50931">
    <property type="entry name" value="HTH_LYSR"/>
    <property type="match status" value="1"/>
</dbReference>
<dbReference type="EMBL" id="JABGBN010000002">
    <property type="protein sequence ID" value="NOL51535.1"/>
    <property type="molecule type" value="Genomic_DNA"/>
</dbReference>
<evidence type="ECO:0000313" key="6">
    <source>
        <dbReference type="EMBL" id="NOL51535.1"/>
    </source>
</evidence>
<evidence type="ECO:0000259" key="5">
    <source>
        <dbReference type="PROSITE" id="PS50931"/>
    </source>
</evidence>
<dbReference type="Proteomes" id="UP000537862">
    <property type="component" value="Unassembled WGS sequence"/>
</dbReference>
<dbReference type="SUPFAM" id="SSF46785">
    <property type="entry name" value="Winged helix' DNA-binding domain"/>
    <property type="match status" value="1"/>
</dbReference>
<evidence type="ECO:0000256" key="3">
    <source>
        <dbReference type="ARBA" id="ARBA00023125"/>
    </source>
</evidence>
<dbReference type="Pfam" id="PF00126">
    <property type="entry name" value="HTH_1"/>
    <property type="match status" value="1"/>
</dbReference>
<comment type="caution">
    <text evidence="6">The sequence shown here is derived from an EMBL/GenBank/DDBJ whole genome shotgun (WGS) entry which is preliminary data.</text>
</comment>
<evidence type="ECO:0000313" key="7">
    <source>
        <dbReference type="Proteomes" id="UP000537862"/>
    </source>
</evidence>
<dbReference type="InterPro" id="IPR036390">
    <property type="entry name" value="WH_DNA-bd_sf"/>
</dbReference>
<evidence type="ECO:0000256" key="1">
    <source>
        <dbReference type="ARBA" id="ARBA00009437"/>
    </source>
</evidence>
<dbReference type="InterPro" id="IPR036388">
    <property type="entry name" value="WH-like_DNA-bd_sf"/>
</dbReference>
<dbReference type="PANTHER" id="PTHR30537:SF68">
    <property type="entry name" value="TRANSCRIPTIONAL REGULATOR-RELATED"/>
    <property type="match status" value="1"/>
</dbReference>
<evidence type="ECO:0000256" key="4">
    <source>
        <dbReference type="ARBA" id="ARBA00023163"/>
    </source>
</evidence>
<sequence>MNLNALSLFVSVVQDGSLSKASERLNVPIATISRQITELEKSLNIQLFDRKKSGVKPTMAGQQLYEQVYQNIDNLLQVEKTLADNQEISGKLRISTFTGLEEVWAWIDEFCTLYPKVSIHCQVTDRVLDLVEDNIDFAFRAGNLHTDNAVARLAIMAKTKCLTHPTILAKYGTPQTPDDLQHFPYVGFAKAEQKELMISLENKVLKLPCVFTSNDVYAIAYLIQQGRGVGYLPETIANRLIHEYGLIEILSDYPMRAYPVHLLYLKHRYPSSVMRAFLDFVSSKLEVQADAIKRIDPISTKSKAY</sequence>
<dbReference type="Pfam" id="PF03466">
    <property type="entry name" value="LysR_substrate"/>
    <property type="match status" value="1"/>
</dbReference>
<comment type="similarity">
    <text evidence="1">Belongs to the LysR transcriptional regulatory family.</text>
</comment>
<dbReference type="InterPro" id="IPR000847">
    <property type="entry name" value="LysR_HTH_N"/>
</dbReference>
<dbReference type="GO" id="GO:0043565">
    <property type="term" value="F:sequence-specific DNA binding"/>
    <property type="evidence" value="ECO:0007669"/>
    <property type="project" value="TreeGrafter"/>
</dbReference>
<dbReference type="CDD" id="cd08422">
    <property type="entry name" value="PBP2_CrgA_like"/>
    <property type="match status" value="1"/>
</dbReference>
<accession>A0A849P700</accession>
<dbReference type="RefSeq" id="WP_171680203.1">
    <property type="nucleotide sequence ID" value="NZ_JABGBN010000002.1"/>
</dbReference>
<dbReference type="Gene3D" id="3.40.190.290">
    <property type="match status" value="1"/>
</dbReference>
<feature type="domain" description="HTH lysR-type" evidence="5">
    <location>
        <begin position="1"/>
        <end position="58"/>
    </location>
</feature>
<dbReference type="Gene3D" id="1.10.10.10">
    <property type="entry name" value="Winged helix-like DNA-binding domain superfamily/Winged helix DNA-binding domain"/>
    <property type="match status" value="1"/>
</dbReference>
<organism evidence="6 7">
    <name type="scientific">Pelistega suis</name>
    <dbReference type="NCBI Taxonomy" id="1631957"/>
    <lineage>
        <taxon>Bacteria</taxon>
        <taxon>Pseudomonadati</taxon>
        <taxon>Pseudomonadota</taxon>
        <taxon>Betaproteobacteria</taxon>
        <taxon>Burkholderiales</taxon>
        <taxon>Alcaligenaceae</taxon>
        <taxon>Pelistega</taxon>
    </lineage>
</organism>
<keyword evidence="7" id="KW-1185">Reference proteome</keyword>
<proteinExistence type="inferred from homology"/>